<proteinExistence type="predicted"/>
<dbReference type="Pfam" id="PF13411">
    <property type="entry name" value="MerR_1"/>
    <property type="match status" value="1"/>
</dbReference>
<keyword evidence="4" id="KW-1185">Reference proteome</keyword>
<reference evidence="3" key="1">
    <citation type="submission" date="2022-07" db="EMBL/GenBank/DDBJ databases">
        <title>Enhanced cultured diversity of the mouse gut microbiota enables custom-made synthetic communities.</title>
        <authorList>
            <person name="Afrizal A."/>
        </authorList>
    </citation>
    <scope>NUCLEOTIDE SEQUENCE</scope>
    <source>
        <strain evidence="3">DSM 29482</strain>
    </source>
</reference>
<dbReference type="PROSITE" id="PS00552">
    <property type="entry name" value="HTH_MERR_1"/>
    <property type="match status" value="1"/>
</dbReference>
<dbReference type="InterPro" id="IPR009061">
    <property type="entry name" value="DNA-bd_dom_put_sf"/>
</dbReference>
<dbReference type="PANTHER" id="PTHR30204:SF97">
    <property type="entry name" value="MERR FAMILY REGULATORY PROTEIN"/>
    <property type="match status" value="1"/>
</dbReference>
<dbReference type="Proteomes" id="UP001142078">
    <property type="component" value="Unassembled WGS sequence"/>
</dbReference>
<comment type="caution">
    <text evidence="3">The sequence shown here is derived from an EMBL/GenBank/DDBJ whole genome shotgun (WGS) entry which is preliminary data.</text>
</comment>
<evidence type="ECO:0000259" key="2">
    <source>
        <dbReference type="PROSITE" id="PS50937"/>
    </source>
</evidence>
<dbReference type="InterPro" id="IPR010499">
    <property type="entry name" value="AraC_E-bd"/>
</dbReference>
<dbReference type="GO" id="GO:0003700">
    <property type="term" value="F:DNA-binding transcription factor activity"/>
    <property type="evidence" value="ECO:0007669"/>
    <property type="project" value="InterPro"/>
</dbReference>
<dbReference type="SMART" id="SM00871">
    <property type="entry name" value="AraC_E_bind"/>
    <property type="match status" value="1"/>
</dbReference>
<gene>
    <name evidence="3" type="ORF">NSA23_06700</name>
</gene>
<dbReference type="OrthoDB" id="9773308at2"/>
<sequence length="272" mass="31737">MLKIGDFSKLSRISIRMLRHYDDIGLLKPDMIDSSNGYRYYSESQLTITSKIHVLKYMGFSLSNISDILNCYSDPKKLEEYLLLQKSIVKKEYEESQNRLLLLENTIDRLRKDDNAMSYSVIVKEIPRMKVASFRDIIPSYEMEHILWEKMMKELDSQNVKFSNPCYSMAIFHDKEHKENDVDVEIQISVIGNYSNANNVIFKDTDTTKVASVTFKGHYNQIHLVNETVAHWVSDNNYEFNGAMFNIYHVSPATENNPDNWVTEACFPIKKI</sequence>
<dbReference type="PROSITE" id="PS50937">
    <property type="entry name" value="HTH_MERR_2"/>
    <property type="match status" value="1"/>
</dbReference>
<organism evidence="3 4">
    <name type="scientific">Anaerosalibacter massiliensis</name>
    <dbReference type="NCBI Taxonomy" id="1347392"/>
    <lineage>
        <taxon>Bacteria</taxon>
        <taxon>Bacillati</taxon>
        <taxon>Bacillota</taxon>
        <taxon>Tissierellia</taxon>
        <taxon>Tissierellales</taxon>
        <taxon>Sporanaerobacteraceae</taxon>
        <taxon>Anaerosalibacter</taxon>
    </lineage>
</organism>
<dbReference type="RefSeq" id="WP_042679750.1">
    <property type="nucleotide sequence ID" value="NZ_CABKTM010000015.1"/>
</dbReference>
<dbReference type="InterPro" id="IPR029442">
    <property type="entry name" value="GyrI-like"/>
</dbReference>
<dbReference type="InterPro" id="IPR047057">
    <property type="entry name" value="MerR_fam"/>
</dbReference>
<protein>
    <submittedName>
        <fullName evidence="3">MerR family transcriptional regulator</fullName>
    </submittedName>
</protein>
<dbReference type="SUPFAM" id="SSF55136">
    <property type="entry name" value="Probable bacterial effector-binding domain"/>
    <property type="match status" value="1"/>
</dbReference>
<dbReference type="Gene3D" id="1.10.1660.10">
    <property type="match status" value="1"/>
</dbReference>
<accession>A0A9X2MHV1</accession>
<keyword evidence="1" id="KW-0238">DNA-binding</keyword>
<dbReference type="CDD" id="cd01107">
    <property type="entry name" value="HTH_BmrR"/>
    <property type="match status" value="1"/>
</dbReference>
<dbReference type="SUPFAM" id="SSF46955">
    <property type="entry name" value="Putative DNA-binding domain"/>
    <property type="match status" value="1"/>
</dbReference>
<dbReference type="PANTHER" id="PTHR30204">
    <property type="entry name" value="REDOX-CYCLING DRUG-SENSING TRANSCRIPTIONAL ACTIVATOR SOXR"/>
    <property type="match status" value="1"/>
</dbReference>
<feature type="domain" description="HTH merR-type" evidence="2">
    <location>
        <begin position="1"/>
        <end position="71"/>
    </location>
</feature>
<dbReference type="GO" id="GO:0003677">
    <property type="term" value="F:DNA binding"/>
    <property type="evidence" value="ECO:0007669"/>
    <property type="project" value="UniProtKB-KW"/>
</dbReference>
<evidence type="ECO:0000256" key="1">
    <source>
        <dbReference type="ARBA" id="ARBA00023125"/>
    </source>
</evidence>
<dbReference type="AlphaFoldDB" id="A0A9X2MHV1"/>
<dbReference type="Gene3D" id="3.20.80.10">
    <property type="entry name" value="Regulatory factor, effector binding domain"/>
    <property type="match status" value="1"/>
</dbReference>
<name>A0A9X2MHV1_9FIRM</name>
<evidence type="ECO:0000313" key="3">
    <source>
        <dbReference type="EMBL" id="MCR2043808.1"/>
    </source>
</evidence>
<dbReference type="InterPro" id="IPR000551">
    <property type="entry name" value="MerR-type_HTH_dom"/>
</dbReference>
<dbReference type="Pfam" id="PF06445">
    <property type="entry name" value="GyrI-like"/>
    <property type="match status" value="1"/>
</dbReference>
<dbReference type="SMART" id="SM00422">
    <property type="entry name" value="HTH_MERR"/>
    <property type="match status" value="1"/>
</dbReference>
<dbReference type="InterPro" id="IPR011256">
    <property type="entry name" value="Reg_factor_effector_dom_sf"/>
</dbReference>
<dbReference type="EMBL" id="JANJZL010000003">
    <property type="protein sequence ID" value="MCR2043808.1"/>
    <property type="molecule type" value="Genomic_DNA"/>
</dbReference>
<evidence type="ECO:0000313" key="4">
    <source>
        <dbReference type="Proteomes" id="UP001142078"/>
    </source>
</evidence>